<organism evidence="2 3">
    <name type="scientific">Rhodofomes roseus</name>
    <dbReference type="NCBI Taxonomy" id="34475"/>
    <lineage>
        <taxon>Eukaryota</taxon>
        <taxon>Fungi</taxon>
        <taxon>Dikarya</taxon>
        <taxon>Basidiomycota</taxon>
        <taxon>Agaricomycotina</taxon>
        <taxon>Agaricomycetes</taxon>
        <taxon>Polyporales</taxon>
        <taxon>Rhodofomes</taxon>
    </lineage>
</organism>
<keyword evidence="1" id="KW-0732">Signal</keyword>
<feature type="signal peptide" evidence="1">
    <location>
        <begin position="1"/>
        <end position="18"/>
    </location>
</feature>
<feature type="chain" id="PRO_5046221953" evidence="1">
    <location>
        <begin position="19"/>
        <end position="118"/>
    </location>
</feature>
<evidence type="ECO:0000256" key="1">
    <source>
        <dbReference type="SAM" id="SignalP"/>
    </source>
</evidence>
<dbReference type="GeneID" id="72000553"/>
<protein>
    <submittedName>
        <fullName evidence="2">Uncharacterized protein</fullName>
    </submittedName>
</protein>
<proteinExistence type="predicted"/>
<feature type="non-terminal residue" evidence="2">
    <location>
        <position position="118"/>
    </location>
</feature>
<gene>
    <name evidence="2" type="ORF">C8Q71DRAFT_687822</name>
</gene>
<keyword evidence="3" id="KW-1185">Reference proteome</keyword>
<name>A0ABQ8K4L7_9APHY</name>
<evidence type="ECO:0000313" key="3">
    <source>
        <dbReference type="Proteomes" id="UP000814176"/>
    </source>
</evidence>
<dbReference type="RefSeq" id="XP_047774760.1">
    <property type="nucleotide sequence ID" value="XM_047919821.1"/>
</dbReference>
<dbReference type="EMBL" id="JADCUA010000025">
    <property type="protein sequence ID" value="KAH9831646.1"/>
    <property type="molecule type" value="Genomic_DNA"/>
</dbReference>
<comment type="caution">
    <text evidence="2">The sequence shown here is derived from an EMBL/GenBank/DDBJ whole genome shotgun (WGS) entry which is preliminary data.</text>
</comment>
<feature type="non-terminal residue" evidence="2">
    <location>
        <position position="1"/>
    </location>
</feature>
<dbReference type="Proteomes" id="UP000814176">
    <property type="component" value="Unassembled WGS sequence"/>
</dbReference>
<accession>A0ABQ8K4L7</accession>
<reference evidence="2 3" key="1">
    <citation type="journal article" date="2021" name="Environ. Microbiol.">
        <title>Gene family expansions and transcriptome signatures uncover fungal adaptations to wood decay.</title>
        <authorList>
            <person name="Hage H."/>
            <person name="Miyauchi S."/>
            <person name="Viragh M."/>
            <person name="Drula E."/>
            <person name="Min B."/>
            <person name="Chaduli D."/>
            <person name="Navarro D."/>
            <person name="Favel A."/>
            <person name="Norest M."/>
            <person name="Lesage-Meessen L."/>
            <person name="Balint B."/>
            <person name="Merenyi Z."/>
            <person name="de Eugenio L."/>
            <person name="Morin E."/>
            <person name="Martinez A.T."/>
            <person name="Baldrian P."/>
            <person name="Stursova M."/>
            <person name="Martinez M.J."/>
            <person name="Novotny C."/>
            <person name="Magnuson J.K."/>
            <person name="Spatafora J.W."/>
            <person name="Maurice S."/>
            <person name="Pangilinan J."/>
            <person name="Andreopoulos W."/>
            <person name="LaButti K."/>
            <person name="Hundley H."/>
            <person name="Na H."/>
            <person name="Kuo A."/>
            <person name="Barry K."/>
            <person name="Lipzen A."/>
            <person name="Henrissat B."/>
            <person name="Riley R."/>
            <person name="Ahrendt S."/>
            <person name="Nagy L.G."/>
            <person name="Grigoriev I.V."/>
            <person name="Martin F."/>
            <person name="Rosso M.N."/>
        </authorList>
    </citation>
    <scope>NUCLEOTIDE SEQUENCE [LARGE SCALE GENOMIC DNA]</scope>
    <source>
        <strain evidence="2 3">CIRM-BRFM 1785</strain>
    </source>
</reference>
<evidence type="ECO:0000313" key="2">
    <source>
        <dbReference type="EMBL" id="KAH9831646.1"/>
    </source>
</evidence>
<sequence>RETCISVHLLCLPALAVAEANSSLGASASPSAMTDALRNIPTQWPPKGALVVDVNGVGQPAVLPVSNLSLTSCKDAAGGAVDITPHIRPGANTVRLIQLRDLSEWVFVVHACTPSDDE</sequence>